<gene>
    <name evidence="1" type="ORF">MSP8886_02048</name>
</gene>
<proteinExistence type="predicted"/>
<dbReference type="EMBL" id="FLOB01000004">
    <property type="protein sequence ID" value="SBS31277.1"/>
    <property type="molecule type" value="Genomic_DNA"/>
</dbReference>
<evidence type="ECO:0000313" key="1">
    <source>
        <dbReference type="EMBL" id="SBS31277.1"/>
    </source>
</evidence>
<organism evidence="1 2">
    <name type="scientific">Marinomonas spartinae</name>
    <dbReference type="NCBI Taxonomy" id="1792290"/>
    <lineage>
        <taxon>Bacteria</taxon>
        <taxon>Pseudomonadati</taxon>
        <taxon>Pseudomonadota</taxon>
        <taxon>Gammaproteobacteria</taxon>
        <taxon>Oceanospirillales</taxon>
        <taxon>Oceanospirillaceae</taxon>
        <taxon>Marinomonas</taxon>
    </lineage>
</organism>
<keyword evidence="2" id="KW-1185">Reference proteome</keyword>
<accession>A0A1A8TGW8</accession>
<evidence type="ECO:0000313" key="2">
    <source>
        <dbReference type="Proteomes" id="UP000092544"/>
    </source>
</evidence>
<dbReference type="STRING" id="1792290.MSP8886_02048"/>
<protein>
    <submittedName>
        <fullName evidence="1">Uncharacterized protein</fullName>
    </submittedName>
</protein>
<reference evidence="1 2" key="1">
    <citation type="submission" date="2016-06" db="EMBL/GenBank/DDBJ databases">
        <authorList>
            <person name="Kjaerup R.B."/>
            <person name="Dalgaard T.S."/>
            <person name="Juul-Madsen H.R."/>
        </authorList>
    </citation>
    <scope>NUCLEOTIDE SEQUENCE [LARGE SCALE GENOMIC DNA]</scope>
    <source>
        <strain evidence="1 2">CECT 8886</strain>
    </source>
</reference>
<dbReference type="Proteomes" id="UP000092544">
    <property type="component" value="Unassembled WGS sequence"/>
</dbReference>
<sequence length="51" mass="6194">MLQSGDVFAPMCKMLKLTRHIYDFMEDKVLKIIRLKRVFVFCELFVIFFEC</sequence>
<name>A0A1A8TGW8_9GAMM</name>
<dbReference type="AlphaFoldDB" id="A0A1A8TGW8"/>